<comment type="caution">
    <text evidence="3">The sequence shown here is derived from an EMBL/GenBank/DDBJ whole genome shotgun (WGS) entry which is preliminary data.</text>
</comment>
<evidence type="ECO:0000313" key="3">
    <source>
        <dbReference type="EMBL" id="MXQ86560.1"/>
    </source>
</evidence>
<reference evidence="3" key="1">
    <citation type="submission" date="2019-10" db="EMBL/GenBank/DDBJ databases">
        <title>The sequence and de novo assembly of the wild yak genome.</title>
        <authorList>
            <person name="Liu Y."/>
        </authorList>
    </citation>
    <scope>NUCLEOTIDE SEQUENCE [LARGE SCALE GENOMIC DNA]</scope>
    <source>
        <strain evidence="3">WY2019</strain>
    </source>
</reference>
<protein>
    <recommendedName>
        <fullName evidence="2">PITH domain-containing protein</fullName>
    </recommendedName>
</protein>
<dbReference type="SUPFAM" id="SSF49785">
    <property type="entry name" value="Galactose-binding domain-like"/>
    <property type="match status" value="1"/>
</dbReference>
<feature type="domain" description="PITH" evidence="2">
    <location>
        <begin position="8"/>
        <end position="79"/>
    </location>
</feature>
<organism evidence="3 4">
    <name type="scientific">Bos mutus</name>
    <name type="common">wild yak</name>
    <dbReference type="NCBI Taxonomy" id="72004"/>
    <lineage>
        <taxon>Eukaryota</taxon>
        <taxon>Metazoa</taxon>
        <taxon>Chordata</taxon>
        <taxon>Craniata</taxon>
        <taxon>Vertebrata</taxon>
        <taxon>Euteleostomi</taxon>
        <taxon>Mammalia</taxon>
        <taxon>Eutheria</taxon>
        <taxon>Laurasiatheria</taxon>
        <taxon>Artiodactyla</taxon>
        <taxon>Ruminantia</taxon>
        <taxon>Pecora</taxon>
        <taxon>Bovidae</taxon>
        <taxon>Bovinae</taxon>
        <taxon>Bos</taxon>
    </lineage>
</organism>
<dbReference type="Pfam" id="PF06201">
    <property type="entry name" value="PITH"/>
    <property type="match status" value="1"/>
</dbReference>
<dbReference type="EMBL" id="VBQZ03000033">
    <property type="protein sequence ID" value="MXQ86560.1"/>
    <property type="molecule type" value="Genomic_DNA"/>
</dbReference>
<dbReference type="InterPro" id="IPR008979">
    <property type="entry name" value="Galactose-bd-like_sf"/>
</dbReference>
<accession>A0A6B0R9M7</accession>
<dbReference type="GO" id="GO:0005737">
    <property type="term" value="C:cytoplasm"/>
    <property type="evidence" value="ECO:0007669"/>
    <property type="project" value="UniProtKB-ARBA"/>
</dbReference>
<keyword evidence="4" id="KW-1185">Reference proteome</keyword>
<dbReference type="InterPro" id="IPR037047">
    <property type="entry name" value="PITH_dom_sf"/>
</dbReference>
<comment type="similarity">
    <text evidence="1">Belongs to the PITHD1 family.</text>
</comment>
<evidence type="ECO:0000313" key="4">
    <source>
        <dbReference type="Proteomes" id="UP000322234"/>
    </source>
</evidence>
<dbReference type="Gene3D" id="2.60.120.470">
    <property type="entry name" value="PITH domain"/>
    <property type="match status" value="1"/>
</dbReference>
<dbReference type="PROSITE" id="PS51532">
    <property type="entry name" value="PITH"/>
    <property type="match status" value="1"/>
</dbReference>
<evidence type="ECO:0000256" key="1">
    <source>
        <dbReference type="ARBA" id="ARBA00025788"/>
    </source>
</evidence>
<evidence type="ECO:0000259" key="2">
    <source>
        <dbReference type="PROSITE" id="PS51532"/>
    </source>
</evidence>
<dbReference type="PANTHER" id="PTHR12175">
    <property type="entry name" value="AD039 HT014 THIOREDOXIN FAMILY TRP26"/>
    <property type="match status" value="1"/>
</dbReference>
<dbReference type="Proteomes" id="UP000322234">
    <property type="component" value="Unassembled WGS sequence"/>
</dbReference>
<gene>
    <name evidence="3" type="ORF">E5288_WYG009386</name>
</gene>
<dbReference type="PANTHER" id="PTHR12175:SF1">
    <property type="entry name" value="PITH DOMAIN-CONTAINING PROTEIN 1"/>
    <property type="match status" value="1"/>
</dbReference>
<proteinExistence type="inferred from homology"/>
<dbReference type="GO" id="GO:0005634">
    <property type="term" value="C:nucleus"/>
    <property type="evidence" value="ECO:0007669"/>
    <property type="project" value="TreeGrafter"/>
</dbReference>
<dbReference type="AlphaFoldDB" id="A0A6B0R9M7"/>
<name>A0A6B0R9M7_9CETA</name>
<sequence>MGGAEWEEPPEQRGLAYGLHLCIDLERLQGLNFNCEVSGLLALKPQEEWTYGSKFVENDADEQLLFNIPFTGNVKLKGI</sequence>
<dbReference type="InterPro" id="IPR045099">
    <property type="entry name" value="PITH1-like"/>
</dbReference>
<dbReference type="InterPro" id="IPR010400">
    <property type="entry name" value="PITH_dom"/>
</dbReference>